<dbReference type="EMBL" id="CP119180">
    <property type="protein sequence ID" value="WOB78451.1"/>
    <property type="molecule type" value="Genomic_DNA"/>
</dbReference>
<accession>A0ACD4VN41</accession>
<evidence type="ECO:0000313" key="1">
    <source>
        <dbReference type="EMBL" id="WOB78451.1"/>
    </source>
</evidence>
<name>A0ACD4VN41_9CAUL</name>
<sequence length="1064" mass="118557">MGHPKRIDLYKRGCFVLEAKQSRLSETSKLLPFGDAPALTPLAYGPGWDTLIRNARAQAFAYVSMLPADHVAPPFVIICDLAHSFEIWSDFSGTGRGYAPFPDRLRHRFTHADLAKPEIQARLRAIWTDPHSLDPARISAAVTREIADELSIISRRLERQGVSAQDAAHFLMRCIFTIFAADVDLIPKPKLIELLEDCVRSPARFAPMMEDMWVRFDKKNRSERFYSGFGDYLPHINGNLFADWRAFPLGAPEIRRLILAASKSWRDVEPAIFGSLLEHALEPIERRRLGAHYTPRRFVEHMVELTLMEVLRADWSKVQQSVEMACDEGDLRGAVRLLKSFHSSLCQTRVLDPACGTGNFLYVALEQMKKLEGEVLQTLLDLGQSDTLGLDTVDPRQFLGLELNPRAAAIADCRPVDRLLATALSQPHRPPSEPILRAHGNIRCIDAALDWDGAPDVVTGYRDGVAVQLWPNPRPATWPQAEFILGNPPFIGGKDLRSRLDPGYAEALWAAHPRMNESADLVMYWWDQAADILTRPGTMLRRFGFVTTNSITQVFQRRTIERWLDGPRPISLIQAVPDHPWTKASRDSAAVRIAMTVVQAGRHDGRVLTRVSESALDTDEPVIELTASYGRINSDLTVGADVTKALALKASAGICSPGVKLHGAGFIISHDQAHRLGLGKRPGIERHIRSYRNGRDLTGKSRNARVLDFFGLTADDLRLRFPEAYQHLAETVREDRRTQMEKSPTTDSRAYCEKWWLFGKPRPDQRDALANLPRYIATVETAKHRIFQFLDADILADNMLVCIADKDAATLAVLSSSAHLAWCAASGGVLEDRPRYTKSRCFDPFPFPLMDDAIRSRLRAAGEALDGHRRAVLADNPDLTLTALYNCLEQVKGGAPLDAKAKAIKQCGLVIILRDLHDAIDRLTARAYGWPEGLSAEAVVVRLVALNQARAQEEATGRIHWLRPDYQQRQAGAAAPQNRSLILIDSAPALAAKRPAFPTDRYAQPLAVQALLRADGPIAPPELARRFSGGVRLEPRISRVLATLHRYGHAERLPDGRWAAARAA</sequence>
<organism evidence="1 2">
    <name type="scientific">Brevundimonas nasdae</name>
    <dbReference type="NCBI Taxonomy" id="172043"/>
    <lineage>
        <taxon>Bacteria</taxon>
        <taxon>Pseudomonadati</taxon>
        <taxon>Pseudomonadota</taxon>
        <taxon>Alphaproteobacteria</taxon>
        <taxon>Caulobacterales</taxon>
        <taxon>Caulobacteraceae</taxon>
        <taxon>Brevundimonas</taxon>
    </lineage>
</organism>
<keyword evidence="1" id="KW-0808">Transferase</keyword>
<proteinExistence type="predicted"/>
<protein>
    <submittedName>
        <fullName evidence="1">Class I SAM-dependent DNA methyltransferase</fullName>
    </submittedName>
</protein>
<keyword evidence="1" id="KW-0489">Methyltransferase</keyword>
<evidence type="ECO:0000313" key="2">
    <source>
        <dbReference type="Proteomes" id="UP001302493"/>
    </source>
</evidence>
<gene>
    <name evidence="1" type="ORF">PZA08_14260</name>
</gene>
<reference evidence="1" key="1">
    <citation type="submission" date="2023-03" db="EMBL/GenBank/DDBJ databases">
        <title>Genome sequence of Brevundimonas nasdae SJTX8.</title>
        <authorList>
            <person name="Liang R."/>
        </authorList>
    </citation>
    <scope>NUCLEOTIDE SEQUENCE</scope>
    <source>
        <strain evidence="1">X8</strain>
    </source>
</reference>
<keyword evidence="2" id="KW-1185">Reference proteome</keyword>
<dbReference type="Proteomes" id="UP001302493">
    <property type="component" value="Chromosome"/>
</dbReference>